<feature type="binding site" evidence="17">
    <location>
        <position position="450"/>
    </location>
    <ligand>
        <name>(6S)-NADPHX</name>
        <dbReference type="ChEBI" id="CHEBI:64076"/>
    </ligand>
</feature>
<dbReference type="PROSITE" id="PS51385">
    <property type="entry name" value="YJEF_N"/>
    <property type="match status" value="1"/>
</dbReference>
<comment type="similarity">
    <text evidence="4 18">In the C-terminal section; belongs to the NnrD/CARKD family.</text>
</comment>
<dbReference type="Gene3D" id="3.40.50.10260">
    <property type="entry name" value="YjeF N-terminal domain"/>
    <property type="match status" value="1"/>
</dbReference>
<organism evidence="21 22">
    <name type="scientific">Nibricoccus aquaticus</name>
    <dbReference type="NCBI Taxonomy" id="2576891"/>
    <lineage>
        <taxon>Bacteria</taxon>
        <taxon>Pseudomonadati</taxon>
        <taxon>Verrucomicrobiota</taxon>
        <taxon>Opitutia</taxon>
        <taxon>Opitutales</taxon>
        <taxon>Opitutaceae</taxon>
        <taxon>Nibricoccus</taxon>
    </lineage>
</organism>
<evidence type="ECO:0000256" key="15">
    <source>
        <dbReference type="ARBA" id="ARBA00048238"/>
    </source>
</evidence>
<evidence type="ECO:0000256" key="6">
    <source>
        <dbReference type="ARBA" id="ARBA00022741"/>
    </source>
</evidence>
<comment type="function">
    <text evidence="17">Catalyzes the dehydration of the S-form of NAD(P)HX at the expense of ADP, which is converted to AMP. Together with NAD(P)HX epimerase, which catalyzes the epimerization of the S- and R-forms, the enzyme allows the repair of both epimers of NAD(P)HX, a damaged form of NAD(P)H that is a result of enzymatic or heat-dependent hydration.</text>
</comment>
<keyword evidence="13" id="KW-0511">Multifunctional enzyme</keyword>
<dbReference type="GO" id="GO:0005524">
    <property type="term" value="F:ATP binding"/>
    <property type="evidence" value="ECO:0007669"/>
    <property type="project" value="UniProtKB-UniRule"/>
</dbReference>
<dbReference type="HAMAP" id="MF_01965">
    <property type="entry name" value="NADHX_dehydratase"/>
    <property type="match status" value="1"/>
</dbReference>
<dbReference type="PIRSF" id="PIRSF017184">
    <property type="entry name" value="Nnr"/>
    <property type="match status" value="1"/>
</dbReference>
<dbReference type="Pfam" id="PF03853">
    <property type="entry name" value="YjeF_N"/>
    <property type="match status" value="1"/>
</dbReference>
<dbReference type="GO" id="GO:0052855">
    <property type="term" value="F:ADP-dependent NAD(P)H-hydrate dehydratase activity"/>
    <property type="evidence" value="ECO:0007669"/>
    <property type="project" value="UniProtKB-UniRule"/>
</dbReference>
<evidence type="ECO:0000256" key="7">
    <source>
        <dbReference type="ARBA" id="ARBA00022840"/>
    </source>
</evidence>
<evidence type="ECO:0000256" key="9">
    <source>
        <dbReference type="ARBA" id="ARBA00022958"/>
    </source>
</evidence>
<dbReference type="SUPFAM" id="SSF53613">
    <property type="entry name" value="Ribokinase-like"/>
    <property type="match status" value="1"/>
</dbReference>
<dbReference type="InterPro" id="IPR000631">
    <property type="entry name" value="CARKD"/>
</dbReference>
<evidence type="ECO:0000256" key="3">
    <source>
        <dbReference type="ARBA" id="ARBA00006001"/>
    </source>
</evidence>
<evidence type="ECO:0000259" key="20">
    <source>
        <dbReference type="PROSITE" id="PS51385"/>
    </source>
</evidence>
<comment type="catalytic activity">
    <reaction evidence="16 17 18">
        <text>(6S)-NADPHX + ADP = AMP + phosphate + NADPH + H(+)</text>
        <dbReference type="Rhea" id="RHEA:32235"/>
        <dbReference type="ChEBI" id="CHEBI:15378"/>
        <dbReference type="ChEBI" id="CHEBI:43474"/>
        <dbReference type="ChEBI" id="CHEBI:57783"/>
        <dbReference type="ChEBI" id="CHEBI:64076"/>
        <dbReference type="ChEBI" id="CHEBI:456215"/>
        <dbReference type="ChEBI" id="CHEBI:456216"/>
        <dbReference type="EC" id="4.2.1.136"/>
    </reaction>
</comment>
<dbReference type="GO" id="GO:0046872">
    <property type="term" value="F:metal ion binding"/>
    <property type="evidence" value="ECO:0007669"/>
    <property type="project" value="UniProtKB-UniRule"/>
</dbReference>
<evidence type="ECO:0000313" key="21">
    <source>
        <dbReference type="EMBL" id="ATC63825.1"/>
    </source>
</evidence>
<dbReference type="InterPro" id="IPR029056">
    <property type="entry name" value="Ribokinase-like"/>
</dbReference>
<accession>A0A290Q563</accession>
<dbReference type="GO" id="GO:0046496">
    <property type="term" value="P:nicotinamide nucleotide metabolic process"/>
    <property type="evidence" value="ECO:0007669"/>
    <property type="project" value="UniProtKB-UniRule"/>
</dbReference>
<feature type="binding site" evidence="17">
    <location>
        <begin position="421"/>
        <end position="425"/>
    </location>
    <ligand>
        <name>AMP</name>
        <dbReference type="ChEBI" id="CHEBI:456215"/>
    </ligand>
</feature>
<keyword evidence="8 17" id="KW-0521">NADP</keyword>
<keyword evidence="10 17" id="KW-0520">NAD</keyword>
<comment type="function">
    <text evidence="14 18">Bifunctional enzyme that catalyzes the epimerization of the S- and R-forms of NAD(P)HX and the dehydration of the S-form of NAD(P)HX at the expense of ADP, which is converted to AMP. This allows the repair of both epimers of NAD(P)HX, a damaged form of NAD(P)H that is a result of enzymatic or heat-dependent hydration.</text>
</comment>
<comment type="catalytic activity">
    <reaction evidence="2 18">
        <text>(6R)-NADPHX = (6S)-NADPHX</text>
        <dbReference type="Rhea" id="RHEA:32227"/>
        <dbReference type="ChEBI" id="CHEBI:64076"/>
        <dbReference type="ChEBI" id="CHEBI:64077"/>
        <dbReference type="EC" id="5.1.99.6"/>
    </reaction>
</comment>
<feature type="binding site" evidence="17">
    <location>
        <position position="342"/>
    </location>
    <ligand>
        <name>(6S)-NADPHX</name>
        <dbReference type="ChEBI" id="CHEBI:64076"/>
    </ligand>
</feature>
<dbReference type="PANTHER" id="PTHR12592">
    <property type="entry name" value="ATP-DEPENDENT (S)-NAD(P)H-HYDRATE DEHYDRATASE FAMILY MEMBER"/>
    <property type="match status" value="1"/>
</dbReference>
<dbReference type="Gene3D" id="3.40.1190.20">
    <property type="match status" value="1"/>
</dbReference>
<comment type="catalytic activity">
    <reaction evidence="1 18">
        <text>(6R)-NADHX = (6S)-NADHX</text>
        <dbReference type="Rhea" id="RHEA:32215"/>
        <dbReference type="ChEBI" id="CHEBI:64074"/>
        <dbReference type="ChEBI" id="CHEBI:64075"/>
        <dbReference type="EC" id="5.1.99.6"/>
    </reaction>
</comment>
<evidence type="ECO:0000256" key="13">
    <source>
        <dbReference type="ARBA" id="ARBA00023268"/>
    </source>
</evidence>
<dbReference type="EMBL" id="CP023344">
    <property type="protein sequence ID" value="ATC63825.1"/>
    <property type="molecule type" value="Genomic_DNA"/>
</dbReference>
<dbReference type="PANTHER" id="PTHR12592:SF0">
    <property type="entry name" value="ATP-DEPENDENT (S)-NAD(P)H-HYDRATE DEHYDRATASE"/>
    <property type="match status" value="1"/>
</dbReference>
<comment type="cofactor">
    <cofactor evidence="17">
        <name>Mg(2+)</name>
        <dbReference type="ChEBI" id="CHEBI:18420"/>
    </cofactor>
</comment>
<evidence type="ECO:0000256" key="8">
    <source>
        <dbReference type="ARBA" id="ARBA00022857"/>
    </source>
</evidence>
<gene>
    <name evidence="17" type="primary">nnrD</name>
    <name evidence="21" type="ORF">CMV30_07625</name>
</gene>
<evidence type="ECO:0000259" key="19">
    <source>
        <dbReference type="PROSITE" id="PS51383"/>
    </source>
</evidence>
<feature type="domain" description="YjeF N-terminal" evidence="20">
    <location>
        <begin position="12"/>
        <end position="223"/>
    </location>
</feature>
<evidence type="ECO:0000256" key="1">
    <source>
        <dbReference type="ARBA" id="ARBA00000013"/>
    </source>
</evidence>
<evidence type="ECO:0000256" key="17">
    <source>
        <dbReference type="HAMAP-Rule" id="MF_01965"/>
    </source>
</evidence>
<evidence type="ECO:0000256" key="18">
    <source>
        <dbReference type="PIRNR" id="PIRNR017184"/>
    </source>
</evidence>
<feature type="domain" description="YjeF C-terminal" evidence="19">
    <location>
        <begin position="236"/>
        <end position="509"/>
    </location>
</feature>
<keyword evidence="9 18" id="KW-0630">Potassium</keyword>
<dbReference type="OrthoDB" id="9806925at2"/>
<protein>
    <recommendedName>
        <fullName evidence="17">ADP-dependent (S)-NAD(P)H-hydrate dehydratase</fullName>
        <ecNumber evidence="17">4.2.1.136</ecNumber>
    </recommendedName>
    <alternativeName>
        <fullName evidence="17">ADP-dependent NAD(P)HX dehydratase</fullName>
    </alternativeName>
</protein>
<name>A0A290Q563_9BACT</name>
<comment type="similarity">
    <text evidence="17">Belongs to the NnrD/CARKD family.</text>
</comment>
<dbReference type="InterPro" id="IPR004443">
    <property type="entry name" value="YjeF_N_dom"/>
</dbReference>
<dbReference type="GO" id="GO:0052856">
    <property type="term" value="F:NAD(P)HX epimerase activity"/>
    <property type="evidence" value="ECO:0007669"/>
    <property type="project" value="UniProtKB-EC"/>
</dbReference>
<dbReference type="PROSITE" id="PS51383">
    <property type="entry name" value="YJEF_C_3"/>
    <property type="match status" value="1"/>
</dbReference>
<evidence type="ECO:0000313" key="22">
    <source>
        <dbReference type="Proteomes" id="UP000217265"/>
    </source>
</evidence>
<keyword evidence="22" id="KW-1185">Reference proteome</keyword>
<proteinExistence type="inferred from homology"/>
<feature type="binding site" evidence="17">
    <location>
        <position position="271"/>
    </location>
    <ligand>
        <name>(6S)-NADPHX</name>
        <dbReference type="ChEBI" id="CHEBI:64076"/>
    </ligand>
</feature>
<keyword evidence="6 17" id="KW-0547">Nucleotide-binding</keyword>
<comment type="cofactor">
    <cofactor evidence="18">
        <name>K(+)</name>
        <dbReference type="ChEBI" id="CHEBI:29103"/>
    </cofactor>
    <text evidence="18">Binds 1 potassium ion per subunit.</text>
</comment>
<dbReference type="Proteomes" id="UP000217265">
    <property type="component" value="Chromosome"/>
</dbReference>
<dbReference type="InterPro" id="IPR030677">
    <property type="entry name" value="Nnr"/>
</dbReference>
<evidence type="ECO:0000256" key="12">
    <source>
        <dbReference type="ARBA" id="ARBA00023239"/>
    </source>
</evidence>
<comment type="similarity">
    <text evidence="3 18">In the N-terminal section; belongs to the NnrE/AIBP family.</text>
</comment>
<evidence type="ECO:0000256" key="10">
    <source>
        <dbReference type="ARBA" id="ARBA00023027"/>
    </source>
</evidence>
<keyword evidence="12 17" id="KW-0456">Lyase</keyword>
<dbReference type="CDD" id="cd01171">
    <property type="entry name" value="YXKO-related"/>
    <property type="match status" value="1"/>
</dbReference>
<comment type="catalytic activity">
    <reaction evidence="15 17 18">
        <text>(6S)-NADHX + ADP = AMP + phosphate + NADH + H(+)</text>
        <dbReference type="Rhea" id="RHEA:32223"/>
        <dbReference type="ChEBI" id="CHEBI:15378"/>
        <dbReference type="ChEBI" id="CHEBI:43474"/>
        <dbReference type="ChEBI" id="CHEBI:57945"/>
        <dbReference type="ChEBI" id="CHEBI:64074"/>
        <dbReference type="ChEBI" id="CHEBI:456215"/>
        <dbReference type="ChEBI" id="CHEBI:456216"/>
        <dbReference type="EC" id="4.2.1.136"/>
    </reaction>
</comment>
<keyword evidence="7 17" id="KW-0067">ATP-binding</keyword>
<dbReference type="GO" id="GO:0110051">
    <property type="term" value="P:metabolite repair"/>
    <property type="evidence" value="ECO:0007669"/>
    <property type="project" value="TreeGrafter"/>
</dbReference>
<dbReference type="RefSeq" id="WP_096055457.1">
    <property type="nucleotide sequence ID" value="NZ_CP023344.1"/>
</dbReference>
<dbReference type="NCBIfam" id="TIGR00196">
    <property type="entry name" value="yjeF_cterm"/>
    <property type="match status" value="1"/>
</dbReference>
<feature type="binding site" evidence="17">
    <location>
        <position position="388"/>
    </location>
    <ligand>
        <name>(6S)-NADPHX</name>
        <dbReference type="ChEBI" id="CHEBI:64076"/>
    </ligand>
</feature>
<evidence type="ECO:0000256" key="2">
    <source>
        <dbReference type="ARBA" id="ARBA00000909"/>
    </source>
</evidence>
<keyword evidence="11 18" id="KW-0413">Isomerase</keyword>
<evidence type="ECO:0000256" key="11">
    <source>
        <dbReference type="ARBA" id="ARBA00023235"/>
    </source>
</evidence>
<feature type="binding site" evidence="17">
    <location>
        <position position="449"/>
    </location>
    <ligand>
        <name>AMP</name>
        <dbReference type="ChEBI" id="CHEBI:456215"/>
    </ligand>
</feature>
<sequence>MNTPPLHAHPVLSADEAKRFEAALFGGDEAKEWAAMNLAGAAIGAAVITDFEEIGGFPKDTARVLVLAGKGHNGGDALLAAKFILERFTAAQAEVLLAFGERALKPLALRAYEALVHAAPGRVRRVRKALGHYALSIDGVFGFQFHPPVDARTATLFAEVNALPIRLRAAVDLPSGLGTVDVMRADFSYATGIVKAPLIDPANAASVGRVRYLDLGFFEGEHTASSAPSVADFVLTSAVLAPLRELRSPRSDKRTYGHLFVVGGSKSFPGAVLMSVLAALKTGAGLVTAFVPESLAAAYAAQVPEAMWVGWPETPEGGLALEGAHLLRERISRASVLLIGPGLSREAETLALAMDIVKTATVPLVLDADALQPEIVRAGKAPRILTPHAGEFARIAGRRALKDFPSEAGEARGGEVVTVLKGPVTRICAGGCVAHSFFGGPVLARGGSGDLLAGIIGGLLGGNSGELLESACRGVVWHGLAADALARERGQVAVRTTELLEFLPPTLRG</sequence>
<dbReference type="SUPFAM" id="SSF64153">
    <property type="entry name" value="YjeF N-terminal domain-like"/>
    <property type="match status" value="1"/>
</dbReference>
<comment type="subunit">
    <text evidence="17">Homotetramer.</text>
</comment>
<dbReference type="InterPro" id="IPR036652">
    <property type="entry name" value="YjeF_N_dom_sf"/>
</dbReference>
<evidence type="ECO:0000256" key="4">
    <source>
        <dbReference type="ARBA" id="ARBA00009524"/>
    </source>
</evidence>
<evidence type="ECO:0000256" key="16">
    <source>
        <dbReference type="ARBA" id="ARBA00049209"/>
    </source>
</evidence>
<dbReference type="EC" id="4.2.1.136" evidence="17"/>
<reference evidence="21 22" key="1">
    <citation type="submission" date="2017-09" db="EMBL/GenBank/DDBJ databases">
        <title>Complete genome sequence of Verrucomicrobial strain HZ-65, isolated from freshwater.</title>
        <authorList>
            <person name="Choi A."/>
        </authorList>
    </citation>
    <scope>NUCLEOTIDE SEQUENCE [LARGE SCALE GENOMIC DNA]</scope>
    <source>
        <strain evidence="21 22">HZ-65</strain>
    </source>
</reference>
<evidence type="ECO:0000256" key="5">
    <source>
        <dbReference type="ARBA" id="ARBA00022723"/>
    </source>
</evidence>
<dbReference type="KEGG" id="vbh:CMV30_07625"/>
<evidence type="ECO:0000256" key="14">
    <source>
        <dbReference type="ARBA" id="ARBA00025153"/>
    </source>
</evidence>
<keyword evidence="5 18" id="KW-0479">Metal-binding</keyword>
<dbReference type="AlphaFoldDB" id="A0A290Q563"/>
<dbReference type="Pfam" id="PF01256">
    <property type="entry name" value="Carb_kinase"/>
    <property type="match status" value="1"/>
</dbReference>